<dbReference type="InterPro" id="IPR036113">
    <property type="entry name" value="Asp/Glu-ADT_sf_sub_c"/>
</dbReference>
<keyword evidence="1" id="KW-0808">Transferase</keyword>
<reference evidence="1" key="1">
    <citation type="submission" date="2019-01" db="EMBL/GenBank/DDBJ databases">
        <authorList>
            <consortium name="Pathogen Informatics"/>
        </authorList>
    </citation>
    <scope>NUCLEOTIDE SEQUENCE [LARGE SCALE GENOMIC DNA]</scope>
    <source>
        <strain evidence="1">NCTC10113</strain>
    </source>
</reference>
<proteinExistence type="predicted"/>
<gene>
    <name evidence="1" type="primary">gatC_2</name>
    <name evidence="1" type="ORF">NCTC10113_01261</name>
</gene>
<dbReference type="RefSeq" id="WP_024544254.1">
    <property type="nucleotide sequence ID" value="NZ_BPLV01000001.1"/>
</dbReference>
<protein>
    <submittedName>
        <fullName evidence="1">Glutamyl-tRNA(Gln)amidotransferase subunit C</fullName>
    </submittedName>
</protein>
<dbReference type="GO" id="GO:0006450">
    <property type="term" value="P:regulation of translational fidelity"/>
    <property type="evidence" value="ECO:0007669"/>
    <property type="project" value="InterPro"/>
</dbReference>
<sequence length="102" mass="11850">MDRNKIKTLASSIYIKPSEKVIDLTLFLYQKITKGLEELDKDFNNIVNELEPLSKVNEQMFLFDNLRDDNVDNSLKLEVNAILENANKVEDDFICIKKVLND</sequence>
<dbReference type="Pfam" id="PF02686">
    <property type="entry name" value="GatC"/>
    <property type="match status" value="1"/>
</dbReference>
<name>A0A448ZYN9_METSV</name>
<geneLocation type="plasmid" evidence="1">
    <name>2</name>
</geneLocation>
<dbReference type="InterPro" id="IPR003837">
    <property type="entry name" value="GatC"/>
</dbReference>
<keyword evidence="1" id="KW-0614">Plasmid</keyword>
<dbReference type="AlphaFoldDB" id="A0A448ZYN9"/>
<evidence type="ECO:0000313" key="1">
    <source>
        <dbReference type="EMBL" id="VEU56357.1"/>
    </source>
</evidence>
<organism evidence="1">
    <name type="scientific">Metamycoplasma salivarium</name>
    <name type="common">Mycoplasma salivarium</name>
    <dbReference type="NCBI Taxonomy" id="2124"/>
    <lineage>
        <taxon>Bacteria</taxon>
        <taxon>Bacillati</taxon>
        <taxon>Mycoplasmatota</taxon>
        <taxon>Mycoplasmoidales</taxon>
        <taxon>Metamycoplasmataceae</taxon>
        <taxon>Metamycoplasma</taxon>
    </lineage>
</organism>
<dbReference type="GO" id="GO:0016740">
    <property type="term" value="F:transferase activity"/>
    <property type="evidence" value="ECO:0007669"/>
    <property type="project" value="UniProtKB-KW"/>
</dbReference>
<dbReference type="SUPFAM" id="SSF141000">
    <property type="entry name" value="Glu-tRNAGln amidotransferase C subunit"/>
    <property type="match status" value="1"/>
</dbReference>
<dbReference type="EMBL" id="LR214939">
    <property type="protein sequence ID" value="VEU56357.1"/>
    <property type="molecule type" value="Genomic_DNA"/>
</dbReference>
<accession>A0A448ZYN9</accession>